<dbReference type="GO" id="GO:0009002">
    <property type="term" value="F:serine-type D-Ala-D-Ala carboxypeptidase activity"/>
    <property type="evidence" value="ECO:0007669"/>
    <property type="project" value="InterPro"/>
</dbReference>
<dbReference type="InterPro" id="IPR001460">
    <property type="entry name" value="PCN-bd_Tpept"/>
</dbReference>
<evidence type="ECO:0000256" key="2">
    <source>
        <dbReference type="ARBA" id="ARBA00004236"/>
    </source>
</evidence>
<dbReference type="SUPFAM" id="SSF56601">
    <property type="entry name" value="beta-lactamase/transpeptidase-like"/>
    <property type="match status" value="1"/>
</dbReference>
<evidence type="ECO:0000313" key="16">
    <source>
        <dbReference type="EMBL" id="BDW84744.1"/>
    </source>
</evidence>
<evidence type="ECO:0000256" key="12">
    <source>
        <dbReference type="ARBA" id="ARBA00023136"/>
    </source>
</evidence>
<dbReference type="Gene3D" id="3.30.1390.30">
    <property type="entry name" value="Penicillin-binding protein 2a, domain 3"/>
    <property type="match status" value="1"/>
</dbReference>
<sequence>MKRTPRETTDSARQIGRRSLVVGGLFVATGGVLAARMRYLQVERADDFRMLAEENRINIRLLPPARGLIFDRGGVLLAGNEQNYRITLVREDAGDVDAVLAELARIVNLDMVALERARAEIARRPPFVPVTIADRLSWAELSAVAVNAPALPGVTPEVGLSRIYPMRGDFAHVVGYVGPVSDYYLEQTGDTDPVLQIPDFQVGRNNVEARLEHRLRGSAGTKRVEVNAGGRIMRELDRDPPEPGADVQLTIDAGLQNYVEARLSGESAGSVVLDCETGEILALASAPTYDPNLFVRGISTASWNALNNDPYRPLANKATQGLYPPGSTYKMVVALAALEAGVLDIQETVSCPGHMDVGDRRFHCWRRGGHGRMDLIEALAQSCDVYFYDIAQRVGIEAISAMARRLGCGIRHNLPLSGVAEGLAPTMAWKMQNRGAAWVVGDTLNASIGQGFVLSSPLHLAVMTARLATGRAVQPAIIRSIDGISQLPEPARDMGFDPAHLEYIHRGMWQVNNDRQGTAYGSRVEVSEFGIAGKTGTSQVRNISAAERASGVISNDDLPWERRDHALYVGYAPYTNPRYACAVIVEHGGGGSAVAAPIARDILLRAQLGEVPPPELYPASQRRDIEQLHRELPILPTPPVPTGRTVRSQA</sequence>
<dbReference type="Proteomes" id="UP001337723">
    <property type="component" value="Chromosome"/>
</dbReference>
<keyword evidence="8" id="KW-0378">Hydrolase</keyword>
<gene>
    <name evidence="16" type="primary">pbpA</name>
    <name evidence="16" type="ORF">MACH21_09210</name>
</gene>
<dbReference type="InterPro" id="IPR005311">
    <property type="entry name" value="PBP_dimer"/>
</dbReference>
<evidence type="ECO:0000256" key="7">
    <source>
        <dbReference type="ARBA" id="ARBA00022692"/>
    </source>
</evidence>
<comment type="subcellular location">
    <subcellularLocation>
        <location evidence="2">Cell membrane</location>
    </subcellularLocation>
    <subcellularLocation>
        <location evidence="1">Membrane</location>
        <topology evidence="1">Single-pass membrane protein</topology>
    </subcellularLocation>
</comment>
<dbReference type="GO" id="GO:0071972">
    <property type="term" value="F:peptidoglycan L,D-transpeptidase activity"/>
    <property type="evidence" value="ECO:0007669"/>
    <property type="project" value="TreeGrafter"/>
</dbReference>
<evidence type="ECO:0000256" key="9">
    <source>
        <dbReference type="ARBA" id="ARBA00022960"/>
    </source>
</evidence>
<evidence type="ECO:0000256" key="5">
    <source>
        <dbReference type="ARBA" id="ARBA00022645"/>
    </source>
</evidence>
<dbReference type="NCBIfam" id="TIGR03423">
    <property type="entry name" value="pbp2_mrdA"/>
    <property type="match status" value="1"/>
</dbReference>
<keyword evidence="13" id="KW-0961">Cell wall biogenesis/degradation</keyword>
<dbReference type="GO" id="GO:0071555">
    <property type="term" value="P:cell wall organization"/>
    <property type="evidence" value="ECO:0007669"/>
    <property type="project" value="UniProtKB-KW"/>
</dbReference>
<dbReference type="InterPro" id="IPR017790">
    <property type="entry name" value="Penicillin-binding_protein_2"/>
</dbReference>
<keyword evidence="6" id="KW-0645">Protease</keyword>
<reference evidence="16 17" key="1">
    <citation type="submission" date="2023-01" db="EMBL/GenBank/DDBJ databases">
        <title>Complete genome sequence of Roseicyclus marinus strain Dej080120_10.</title>
        <authorList>
            <person name="Ueki S."/>
            <person name="Maruyama F."/>
        </authorList>
    </citation>
    <scope>NUCLEOTIDE SEQUENCE [LARGE SCALE GENOMIC DNA]</scope>
    <source>
        <strain evidence="16 17">Dej080120_10</strain>
    </source>
</reference>
<protein>
    <submittedName>
        <fullName evidence="16">Peptidoglycan glycosyltransferase</fullName>
    </submittedName>
</protein>
<dbReference type="Pfam" id="PF00905">
    <property type="entry name" value="Transpeptidase"/>
    <property type="match status" value="1"/>
</dbReference>
<keyword evidence="7" id="KW-0812">Transmembrane</keyword>
<keyword evidence="10" id="KW-0573">Peptidoglycan synthesis</keyword>
<evidence type="ECO:0000256" key="1">
    <source>
        <dbReference type="ARBA" id="ARBA00004167"/>
    </source>
</evidence>
<dbReference type="Gene3D" id="3.40.710.10">
    <property type="entry name" value="DD-peptidase/beta-lactamase superfamily"/>
    <property type="match status" value="1"/>
</dbReference>
<organism evidence="16 17">
    <name type="scientific">Roseicyclus marinus</name>
    <dbReference type="NCBI Taxonomy" id="2161673"/>
    <lineage>
        <taxon>Bacteria</taxon>
        <taxon>Pseudomonadati</taxon>
        <taxon>Pseudomonadota</taxon>
        <taxon>Alphaproteobacteria</taxon>
        <taxon>Rhodobacterales</taxon>
        <taxon>Roseobacteraceae</taxon>
        <taxon>Roseicyclus</taxon>
    </lineage>
</organism>
<keyword evidence="4" id="KW-0997">Cell inner membrane</keyword>
<evidence type="ECO:0000259" key="15">
    <source>
        <dbReference type="Pfam" id="PF03717"/>
    </source>
</evidence>
<evidence type="ECO:0000256" key="4">
    <source>
        <dbReference type="ARBA" id="ARBA00022519"/>
    </source>
</evidence>
<evidence type="ECO:0000256" key="3">
    <source>
        <dbReference type="ARBA" id="ARBA00022475"/>
    </source>
</evidence>
<dbReference type="PANTHER" id="PTHR30627">
    <property type="entry name" value="PEPTIDOGLYCAN D,D-TRANSPEPTIDASE"/>
    <property type="match status" value="1"/>
</dbReference>
<keyword evidence="3" id="KW-1003">Cell membrane</keyword>
<dbReference type="SUPFAM" id="SSF56519">
    <property type="entry name" value="Penicillin binding protein dimerisation domain"/>
    <property type="match status" value="1"/>
</dbReference>
<dbReference type="Pfam" id="PF03717">
    <property type="entry name" value="PBP_dimer"/>
    <property type="match status" value="1"/>
</dbReference>
<dbReference type="GO" id="GO:0008658">
    <property type="term" value="F:penicillin binding"/>
    <property type="evidence" value="ECO:0007669"/>
    <property type="project" value="InterPro"/>
</dbReference>
<evidence type="ECO:0000256" key="13">
    <source>
        <dbReference type="ARBA" id="ARBA00023316"/>
    </source>
</evidence>
<keyword evidence="11" id="KW-1133">Transmembrane helix</keyword>
<dbReference type="KEGG" id="rmai:MACH21_09210"/>
<dbReference type="PANTHER" id="PTHR30627:SF2">
    <property type="entry name" value="PEPTIDOGLYCAN D,D-TRANSPEPTIDASE MRDA"/>
    <property type="match status" value="1"/>
</dbReference>
<keyword evidence="17" id="KW-1185">Reference proteome</keyword>
<name>A0AA48HFN4_9RHOB</name>
<dbReference type="RefSeq" id="WP_338274855.1">
    <property type="nucleotide sequence ID" value="NZ_AP027266.1"/>
</dbReference>
<dbReference type="GO" id="GO:0008360">
    <property type="term" value="P:regulation of cell shape"/>
    <property type="evidence" value="ECO:0007669"/>
    <property type="project" value="UniProtKB-KW"/>
</dbReference>
<proteinExistence type="predicted"/>
<feature type="domain" description="Penicillin-binding protein transpeptidase" evidence="14">
    <location>
        <begin position="270"/>
        <end position="603"/>
    </location>
</feature>
<dbReference type="GO" id="GO:0006508">
    <property type="term" value="P:proteolysis"/>
    <property type="evidence" value="ECO:0007669"/>
    <property type="project" value="UniProtKB-KW"/>
</dbReference>
<evidence type="ECO:0000256" key="11">
    <source>
        <dbReference type="ARBA" id="ARBA00022989"/>
    </source>
</evidence>
<keyword evidence="5" id="KW-0121">Carboxypeptidase</keyword>
<dbReference type="GO" id="GO:0009252">
    <property type="term" value="P:peptidoglycan biosynthetic process"/>
    <property type="evidence" value="ECO:0007669"/>
    <property type="project" value="UniProtKB-KW"/>
</dbReference>
<evidence type="ECO:0000256" key="6">
    <source>
        <dbReference type="ARBA" id="ARBA00022670"/>
    </source>
</evidence>
<evidence type="ECO:0000256" key="8">
    <source>
        <dbReference type="ARBA" id="ARBA00022801"/>
    </source>
</evidence>
<keyword evidence="9" id="KW-0133">Cell shape</keyword>
<accession>A0AA48HFN4</accession>
<evidence type="ECO:0000313" key="17">
    <source>
        <dbReference type="Proteomes" id="UP001337723"/>
    </source>
</evidence>
<evidence type="ECO:0000256" key="10">
    <source>
        <dbReference type="ARBA" id="ARBA00022984"/>
    </source>
</evidence>
<dbReference type="AlphaFoldDB" id="A0AA48HFN4"/>
<evidence type="ECO:0000259" key="14">
    <source>
        <dbReference type="Pfam" id="PF00905"/>
    </source>
</evidence>
<dbReference type="GO" id="GO:0005886">
    <property type="term" value="C:plasma membrane"/>
    <property type="evidence" value="ECO:0007669"/>
    <property type="project" value="UniProtKB-SubCell"/>
</dbReference>
<dbReference type="InterPro" id="IPR012338">
    <property type="entry name" value="Beta-lactam/transpept-like"/>
</dbReference>
<dbReference type="InterPro" id="IPR050515">
    <property type="entry name" value="Beta-lactam/transpept"/>
</dbReference>
<dbReference type="InterPro" id="IPR036138">
    <property type="entry name" value="PBP_dimer_sf"/>
</dbReference>
<feature type="domain" description="Penicillin-binding protein dimerisation" evidence="15">
    <location>
        <begin position="63"/>
        <end position="236"/>
    </location>
</feature>
<dbReference type="Gene3D" id="3.90.1310.10">
    <property type="entry name" value="Penicillin-binding protein 2a (Domain 2)"/>
    <property type="match status" value="1"/>
</dbReference>
<dbReference type="EMBL" id="AP027266">
    <property type="protein sequence ID" value="BDW84744.1"/>
    <property type="molecule type" value="Genomic_DNA"/>
</dbReference>
<keyword evidence="12" id="KW-0472">Membrane</keyword>